<feature type="domain" description="Calcineurin-like phosphoesterase" evidence="3">
    <location>
        <begin position="159"/>
        <end position="316"/>
    </location>
</feature>
<dbReference type="PANTHER" id="PTHR31302:SF0">
    <property type="entry name" value="TRANSMEMBRANE PROTEIN WITH METALLOPHOSPHOESTERASE DOMAIN"/>
    <property type="match status" value="1"/>
</dbReference>
<evidence type="ECO:0000256" key="2">
    <source>
        <dbReference type="SAM" id="Phobius"/>
    </source>
</evidence>
<evidence type="ECO:0000259" key="3">
    <source>
        <dbReference type="Pfam" id="PF00149"/>
    </source>
</evidence>
<feature type="transmembrane region" description="Helical" evidence="2">
    <location>
        <begin position="121"/>
        <end position="138"/>
    </location>
</feature>
<reference evidence="4 5" key="1">
    <citation type="journal article" date="2016" name="Nat. Commun.">
        <title>Thousands of microbial genomes shed light on interconnected biogeochemical processes in an aquifer system.</title>
        <authorList>
            <person name="Anantharaman K."/>
            <person name="Brown C.T."/>
            <person name="Hug L.A."/>
            <person name="Sharon I."/>
            <person name="Castelle C.J."/>
            <person name="Probst A.J."/>
            <person name="Thomas B.C."/>
            <person name="Singh A."/>
            <person name="Wilkins M.J."/>
            <person name="Karaoz U."/>
            <person name="Brodie E.L."/>
            <person name="Williams K.H."/>
            <person name="Hubbard S.S."/>
            <person name="Banfield J.F."/>
        </authorList>
    </citation>
    <scope>NUCLEOTIDE SEQUENCE [LARGE SCALE GENOMIC DNA]</scope>
</reference>
<evidence type="ECO:0000313" key="5">
    <source>
        <dbReference type="Proteomes" id="UP000177614"/>
    </source>
</evidence>
<feature type="transmembrane region" description="Helical" evidence="2">
    <location>
        <begin position="90"/>
        <end position="115"/>
    </location>
</feature>
<dbReference type="Pfam" id="PF00149">
    <property type="entry name" value="Metallophos"/>
    <property type="match status" value="1"/>
</dbReference>
<name>A0A1F4XKN5_9BACT</name>
<proteinExistence type="predicted"/>
<sequence length="380" mass="43221">MLSHEGGRLRRPQAPTGTLRGREGGDNEKTFKKFVSFVEVWPRIIIFQTIITFVIGYIWTFIFGLNLSSFFSLGFVLFVLIFISIKQNWWLLIFGLAFVCPWLYLVYFPIHWYIISPQVLTLTYLIIGISIFLYGHLIEPHWIRVKQLSVPSTKFPDTLVFISDTQSDSFGYREKKTIDIIKNIKPKIIFHSGDIYNGTATSNSKASKAAYRLLKEISAIAPVYIVPGDHPMSIDEVKALLKPLTNVTFLNNQKAKHILNKTSYEIIGLNRYAPETSLLASKTDCDYRIVLSHTPSPWIQAKHYPFDLMFCGHTHGGQLCLPFFGAFTSGTMLPRKFAYGLFQSQTATMYVTSGIGLEGLIAPKIRLFCRPEIIIIKGQK</sequence>
<dbReference type="InterPro" id="IPR051158">
    <property type="entry name" value="Metallophosphoesterase_sf"/>
</dbReference>
<comment type="caution">
    <text evidence="4">The sequence shown here is derived from an EMBL/GenBank/DDBJ whole genome shotgun (WGS) entry which is preliminary data.</text>
</comment>
<gene>
    <name evidence="4" type="ORF">A2V81_01915</name>
</gene>
<accession>A0A1F4XKN5</accession>
<feature type="transmembrane region" description="Helical" evidence="2">
    <location>
        <begin position="40"/>
        <end position="59"/>
    </location>
</feature>
<dbReference type="EMBL" id="MEWR01000008">
    <property type="protein sequence ID" value="OGC82271.1"/>
    <property type="molecule type" value="Genomic_DNA"/>
</dbReference>
<dbReference type="AlphaFoldDB" id="A0A1F4XKN5"/>
<evidence type="ECO:0000256" key="1">
    <source>
        <dbReference type="SAM" id="MobiDB-lite"/>
    </source>
</evidence>
<dbReference type="PANTHER" id="PTHR31302">
    <property type="entry name" value="TRANSMEMBRANE PROTEIN WITH METALLOPHOSPHOESTERASE DOMAIN-RELATED"/>
    <property type="match status" value="1"/>
</dbReference>
<dbReference type="SUPFAM" id="SSF56300">
    <property type="entry name" value="Metallo-dependent phosphatases"/>
    <property type="match status" value="1"/>
</dbReference>
<dbReference type="Gene3D" id="3.60.21.10">
    <property type="match status" value="1"/>
</dbReference>
<dbReference type="InterPro" id="IPR004843">
    <property type="entry name" value="Calcineurin-like_PHP"/>
</dbReference>
<protein>
    <recommendedName>
        <fullName evidence="3">Calcineurin-like phosphoesterase domain-containing protein</fullName>
    </recommendedName>
</protein>
<dbReference type="Proteomes" id="UP000177614">
    <property type="component" value="Unassembled WGS sequence"/>
</dbReference>
<dbReference type="STRING" id="1817814.A2V81_01915"/>
<keyword evidence="2" id="KW-0812">Transmembrane</keyword>
<keyword evidence="2" id="KW-0472">Membrane</keyword>
<organism evidence="4 5">
    <name type="scientific">Candidatus Abawacabacteria bacterium RBG_16_42_10</name>
    <dbReference type="NCBI Taxonomy" id="1817814"/>
    <lineage>
        <taxon>Bacteria</taxon>
        <taxon>Candidatus Abawacaibacteriota</taxon>
    </lineage>
</organism>
<dbReference type="GO" id="GO:0016787">
    <property type="term" value="F:hydrolase activity"/>
    <property type="evidence" value="ECO:0007669"/>
    <property type="project" value="InterPro"/>
</dbReference>
<dbReference type="InterPro" id="IPR029052">
    <property type="entry name" value="Metallo-depent_PP-like"/>
</dbReference>
<evidence type="ECO:0000313" key="4">
    <source>
        <dbReference type="EMBL" id="OGC82271.1"/>
    </source>
</evidence>
<keyword evidence="2" id="KW-1133">Transmembrane helix</keyword>
<feature type="region of interest" description="Disordered" evidence="1">
    <location>
        <begin position="1"/>
        <end position="25"/>
    </location>
</feature>
<feature type="transmembrane region" description="Helical" evidence="2">
    <location>
        <begin position="65"/>
        <end position="83"/>
    </location>
</feature>